<evidence type="ECO:0000313" key="1">
    <source>
        <dbReference type="EMBL" id="KAK2633988.1"/>
    </source>
</evidence>
<protein>
    <submittedName>
        <fullName evidence="1">Uncharacterized protein</fullName>
    </submittedName>
</protein>
<organism evidence="1 2">
    <name type="scientific">Dipteronia dyeriana</name>
    <dbReference type="NCBI Taxonomy" id="168575"/>
    <lineage>
        <taxon>Eukaryota</taxon>
        <taxon>Viridiplantae</taxon>
        <taxon>Streptophyta</taxon>
        <taxon>Embryophyta</taxon>
        <taxon>Tracheophyta</taxon>
        <taxon>Spermatophyta</taxon>
        <taxon>Magnoliopsida</taxon>
        <taxon>eudicotyledons</taxon>
        <taxon>Gunneridae</taxon>
        <taxon>Pentapetalae</taxon>
        <taxon>rosids</taxon>
        <taxon>malvids</taxon>
        <taxon>Sapindales</taxon>
        <taxon>Sapindaceae</taxon>
        <taxon>Hippocastanoideae</taxon>
        <taxon>Acereae</taxon>
        <taxon>Dipteronia</taxon>
    </lineage>
</organism>
<accession>A0AAD9TDY1</accession>
<dbReference type="EMBL" id="JANJYI010000009">
    <property type="protein sequence ID" value="KAK2633988.1"/>
    <property type="molecule type" value="Genomic_DNA"/>
</dbReference>
<dbReference type="Proteomes" id="UP001280121">
    <property type="component" value="Unassembled WGS sequence"/>
</dbReference>
<proteinExistence type="predicted"/>
<sequence>MMTLPQTFLPSMPIEIVDDEDVALLLRRENVDTLVCISVEEIGHETPETKHKQPESSHNLHRVTPHHEFHYTHKRNIQVSTMDEFQRSVVPNMAAHLDDIREGLQSPSRHFSFEDTIEARFPHQRQASARVVEEHIQEKFHDHRLYKPKEIIHDMQKEFGRSYNYHKGYRARHIALEEVQGTPIESYNILPSYLYMLEQANHGTVTDLHTDSSNSVYKYQPQLTKDQVALFTHQVTLFTHKGSSFTQGTPRI</sequence>
<dbReference type="PANTHER" id="PTHR31973:SF187">
    <property type="entry name" value="MUTATOR TRANSPOSASE MUDRA PROTEIN"/>
    <property type="match status" value="1"/>
</dbReference>
<name>A0AAD9TDY1_9ROSI</name>
<reference evidence="1" key="1">
    <citation type="journal article" date="2023" name="Plant J.">
        <title>Genome sequences and population genomics provide insights into the demographic history, inbreeding, and mutation load of two 'living fossil' tree species of Dipteronia.</title>
        <authorList>
            <person name="Feng Y."/>
            <person name="Comes H.P."/>
            <person name="Chen J."/>
            <person name="Zhu S."/>
            <person name="Lu R."/>
            <person name="Zhang X."/>
            <person name="Li P."/>
            <person name="Qiu J."/>
            <person name="Olsen K.M."/>
            <person name="Qiu Y."/>
        </authorList>
    </citation>
    <scope>NUCLEOTIDE SEQUENCE</scope>
    <source>
        <strain evidence="1">KIB01</strain>
    </source>
</reference>
<comment type="caution">
    <text evidence="1">The sequence shown here is derived from an EMBL/GenBank/DDBJ whole genome shotgun (WGS) entry which is preliminary data.</text>
</comment>
<dbReference type="AlphaFoldDB" id="A0AAD9TDY1"/>
<keyword evidence="2" id="KW-1185">Reference proteome</keyword>
<dbReference type="PANTHER" id="PTHR31973">
    <property type="entry name" value="POLYPROTEIN, PUTATIVE-RELATED"/>
    <property type="match status" value="1"/>
</dbReference>
<evidence type="ECO:0000313" key="2">
    <source>
        <dbReference type="Proteomes" id="UP001280121"/>
    </source>
</evidence>
<gene>
    <name evidence="1" type="ORF">Ddye_028780</name>
</gene>